<dbReference type="EMBL" id="MUFR01000031">
    <property type="protein sequence ID" value="OOF33370.1"/>
    <property type="molecule type" value="Genomic_DNA"/>
</dbReference>
<keyword evidence="3" id="KW-1185">Reference proteome</keyword>
<evidence type="ECO:0000313" key="2">
    <source>
        <dbReference type="EMBL" id="OOF34038.1"/>
    </source>
</evidence>
<feature type="non-terminal residue" evidence="1">
    <location>
        <position position="46"/>
    </location>
</feature>
<gene>
    <name evidence="2" type="ORF">BZJ21_07455</name>
    <name evidence="1" type="ORF">BZJ21_11050</name>
</gene>
<accession>A0ABX3KP78</accession>
<reference evidence="3" key="2">
    <citation type="submission" date="2017-01" db="EMBL/GenBank/DDBJ databases">
        <title>Draft genome of the species Salinivibrio costicola subsp. alcaliphilus.</title>
        <authorList>
            <person name="Lopez-Hermoso C."/>
            <person name="De La Haba R."/>
            <person name="Sanchez-Porro C."/>
            <person name="Ventosa A."/>
        </authorList>
    </citation>
    <scope>NUCLEOTIDE SEQUENCE [LARGE SCALE GENOMIC DNA]</scope>
    <source>
        <strain evidence="3">CBH448</strain>
    </source>
</reference>
<protein>
    <submittedName>
        <fullName evidence="1">Hcp protein</fullName>
    </submittedName>
</protein>
<comment type="caution">
    <text evidence="1">The sequence shown here is derived from an EMBL/GenBank/DDBJ whole genome shotgun (WGS) entry which is preliminary data.</text>
</comment>
<sequence>MPTPCYISIEGETQGLITAGACTADSIGDSFVEGHEDEMLVQQFDH</sequence>
<evidence type="ECO:0000313" key="1">
    <source>
        <dbReference type="EMBL" id="OOF33370.1"/>
    </source>
</evidence>
<dbReference type="Gene3D" id="2.30.110.20">
    <property type="entry name" value="Hcp1-like"/>
    <property type="match status" value="1"/>
</dbReference>
<proteinExistence type="predicted"/>
<dbReference type="EMBL" id="MUFR01000017">
    <property type="protein sequence ID" value="OOF34038.1"/>
    <property type="molecule type" value="Genomic_DNA"/>
</dbReference>
<dbReference type="InterPro" id="IPR036624">
    <property type="entry name" value="Hcp1-lik_sf"/>
</dbReference>
<evidence type="ECO:0000313" key="3">
    <source>
        <dbReference type="Proteomes" id="UP000189431"/>
    </source>
</evidence>
<reference evidence="1" key="1">
    <citation type="journal article" date="2017" name="Genome Announc.">
        <title>Draft Genome Sequences of Salinivibrio proteolyticus, Salinivibrio sharmensis, Salinivibrio siamensis, Salinivibrio costicola subsp. alcaliphilus, Salinivibrio costicola subsp. vallismortis, and 29 New Isolates Belonging to the Genus Salinivibrio.</title>
        <authorList>
            <person name="Lopez-Hermoso C."/>
            <person name="de la Haba R.R."/>
            <person name="Sanchez-Porro C."/>
            <person name="Bayliss S.C."/>
            <person name="Feil E.J."/>
            <person name="Ventosa A."/>
        </authorList>
    </citation>
    <scope>NUCLEOTIDE SEQUENCE</scope>
    <source>
        <strain evidence="1">DSM 19052</strain>
    </source>
</reference>
<name>A0ABX3KP78_SALCS</name>
<dbReference type="SUPFAM" id="SSF141452">
    <property type="entry name" value="Hcp1-like"/>
    <property type="match status" value="1"/>
</dbReference>
<organism evidence="1 3">
    <name type="scientific">Salinivibrio costicola subsp. alcaliphilus</name>
    <dbReference type="NCBI Taxonomy" id="272773"/>
    <lineage>
        <taxon>Bacteria</taxon>
        <taxon>Pseudomonadati</taxon>
        <taxon>Pseudomonadota</taxon>
        <taxon>Gammaproteobacteria</taxon>
        <taxon>Vibrionales</taxon>
        <taxon>Vibrionaceae</taxon>
        <taxon>Salinivibrio</taxon>
    </lineage>
</organism>
<dbReference type="Proteomes" id="UP000189431">
    <property type="component" value="Unassembled WGS sequence"/>
</dbReference>